<keyword evidence="2" id="KW-1003">Cell membrane</keyword>
<proteinExistence type="predicted"/>
<dbReference type="Proteomes" id="UP000051804">
    <property type="component" value="Unassembled WGS sequence"/>
</dbReference>
<feature type="transmembrane region" description="Helical" evidence="8">
    <location>
        <begin position="88"/>
        <end position="107"/>
    </location>
</feature>
<evidence type="ECO:0000313" key="10">
    <source>
        <dbReference type="Proteomes" id="UP000051804"/>
    </source>
</evidence>
<dbReference type="PANTHER" id="PTHR33908">
    <property type="entry name" value="MANNOSYLTRANSFERASE YKCB-RELATED"/>
    <property type="match status" value="1"/>
</dbReference>
<evidence type="ECO:0000256" key="1">
    <source>
        <dbReference type="ARBA" id="ARBA00004651"/>
    </source>
</evidence>
<dbReference type="GO" id="GO:0005886">
    <property type="term" value="C:plasma membrane"/>
    <property type="evidence" value="ECO:0007669"/>
    <property type="project" value="UniProtKB-SubCell"/>
</dbReference>
<feature type="transmembrane region" description="Helical" evidence="8">
    <location>
        <begin position="114"/>
        <end position="135"/>
    </location>
</feature>
<keyword evidence="10" id="KW-1185">Reference proteome</keyword>
<organism evidence="9 10">
    <name type="scientific">Lacticaseibacillus nasuensis JCM 17158</name>
    <dbReference type="NCBI Taxonomy" id="1291734"/>
    <lineage>
        <taxon>Bacteria</taxon>
        <taxon>Bacillati</taxon>
        <taxon>Bacillota</taxon>
        <taxon>Bacilli</taxon>
        <taxon>Lactobacillales</taxon>
        <taxon>Lactobacillaceae</taxon>
        <taxon>Lacticaseibacillus</taxon>
    </lineage>
</organism>
<keyword evidence="6 8" id="KW-1133">Transmembrane helix</keyword>
<dbReference type="RefSeq" id="WP_156408261.1">
    <property type="nucleotide sequence ID" value="NZ_AZDJ01000026.1"/>
</dbReference>
<feature type="transmembrane region" description="Helical" evidence="8">
    <location>
        <begin position="322"/>
        <end position="340"/>
    </location>
</feature>
<dbReference type="InterPro" id="IPR050297">
    <property type="entry name" value="LipidA_mod_glycosyltrf_83"/>
</dbReference>
<evidence type="ECO:0000256" key="6">
    <source>
        <dbReference type="ARBA" id="ARBA00022989"/>
    </source>
</evidence>
<evidence type="ECO:0000256" key="3">
    <source>
        <dbReference type="ARBA" id="ARBA00022676"/>
    </source>
</evidence>
<dbReference type="GO" id="GO:0009103">
    <property type="term" value="P:lipopolysaccharide biosynthetic process"/>
    <property type="evidence" value="ECO:0007669"/>
    <property type="project" value="UniProtKB-ARBA"/>
</dbReference>
<feature type="transmembrane region" description="Helical" evidence="8">
    <location>
        <begin position="169"/>
        <end position="202"/>
    </location>
</feature>
<evidence type="ECO:0000256" key="8">
    <source>
        <dbReference type="SAM" id="Phobius"/>
    </source>
</evidence>
<gene>
    <name evidence="9" type="ORF">FD02_GL001940</name>
</gene>
<accession>A0A0R1JVM6</accession>
<feature type="transmembrane region" description="Helical" evidence="8">
    <location>
        <begin position="352"/>
        <end position="374"/>
    </location>
</feature>
<name>A0A0R1JVM6_9LACO</name>
<sequence length="511" mass="57746">MQVASKRNQWWAWGFAVINWVAVVLSFDAFPLSRRLGSHDSSMFMYFGHAMNHGMTPYLDMFDHKGIVLFWLEQFADLIGFGHQMTGVWVLEAVFYAAFLIMLWQLLMELTKRAVVTGLTILMLTPLTMLCIQGGNLTEQLSLPFITLALYLFAKLLHRDASTRETLGLVLIGVTGGLVFFIRANMIAPWVVGCLALAAQSMMQRDWRELGRRFLWVFVGGAGVVAIVVIYGLLAGNLRPMFEQTFTLNLAYSRQISPADRAVAIKYFIHQGLTFGLPLIGLLFIAAGWLSGASWWVILTVLAYGGLNMLTVILSGRPYPHYFVTMIPVLAIMVALGLAWSVTLMRERPSTAVAMLGTLVAVGTVVSITPRLTLSQATRSVRQGLYRLPIDQKTSSAQMQTARYIKQHSTTTSKIYVHRVDAFIYLASDRWANSRYFTLPSLDYAKHPQITKDFEQRLVRNAPQFIVTHRGFTTNPQTGMNQFLKQRIQTRYRLVKTFKDPFIALTLYQKQ</sequence>
<dbReference type="PANTHER" id="PTHR33908:SF11">
    <property type="entry name" value="MEMBRANE PROTEIN"/>
    <property type="match status" value="1"/>
</dbReference>
<keyword evidence="5 8" id="KW-0812">Transmembrane</keyword>
<evidence type="ECO:0000256" key="2">
    <source>
        <dbReference type="ARBA" id="ARBA00022475"/>
    </source>
</evidence>
<evidence type="ECO:0000313" key="9">
    <source>
        <dbReference type="EMBL" id="KRK71698.1"/>
    </source>
</evidence>
<feature type="transmembrane region" description="Helical" evidence="8">
    <location>
        <begin position="12"/>
        <end position="33"/>
    </location>
</feature>
<reference evidence="9 10" key="1">
    <citation type="journal article" date="2015" name="Genome Announc.">
        <title>Expanding the biotechnology potential of lactobacilli through comparative genomics of 213 strains and associated genera.</title>
        <authorList>
            <person name="Sun Z."/>
            <person name="Harris H.M."/>
            <person name="McCann A."/>
            <person name="Guo C."/>
            <person name="Argimon S."/>
            <person name="Zhang W."/>
            <person name="Yang X."/>
            <person name="Jeffery I.B."/>
            <person name="Cooney J.C."/>
            <person name="Kagawa T.F."/>
            <person name="Liu W."/>
            <person name="Song Y."/>
            <person name="Salvetti E."/>
            <person name="Wrobel A."/>
            <person name="Rasinkangas P."/>
            <person name="Parkhill J."/>
            <person name="Rea M.C."/>
            <person name="O'Sullivan O."/>
            <person name="Ritari J."/>
            <person name="Douillard F.P."/>
            <person name="Paul Ross R."/>
            <person name="Yang R."/>
            <person name="Briner A.E."/>
            <person name="Felis G.E."/>
            <person name="de Vos W.M."/>
            <person name="Barrangou R."/>
            <person name="Klaenhammer T.R."/>
            <person name="Caufield P.W."/>
            <person name="Cui Y."/>
            <person name="Zhang H."/>
            <person name="O'Toole P.W."/>
        </authorList>
    </citation>
    <scope>NUCLEOTIDE SEQUENCE [LARGE SCALE GENOMIC DNA]</scope>
    <source>
        <strain evidence="9 10">JCM 17158</strain>
    </source>
</reference>
<evidence type="ECO:0000256" key="7">
    <source>
        <dbReference type="ARBA" id="ARBA00023136"/>
    </source>
</evidence>
<evidence type="ECO:0000256" key="5">
    <source>
        <dbReference type="ARBA" id="ARBA00022692"/>
    </source>
</evidence>
<feature type="transmembrane region" description="Helical" evidence="8">
    <location>
        <begin position="214"/>
        <end position="234"/>
    </location>
</feature>
<keyword evidence="7 8" id="KW-0472">Membrane</keyword>
<keyword evidence="3" id="KW-0328">Glycosyltransferase</keyword>
<dbReference type="STRING" id="1291734.FD02_GL001940"/>
<comment type="subcellular location">
    <subcellularLocation>
        <location evidence="1">Cell membrane</location>
        <topology evidence="1">Multi-pass membrane protein</topology>
    </subcellularLocation>
</comment>
<feature type="transmembrane region" description="Helical" evidence="8">
    <location>
        <begin position="295"/>
        <end position="315"/>
    </location>
</feature>
<dbReference type="EMBL" id="AZDJ01000026">
    <property type="protein sequence ID" value="KRK71698.1"/>
    <property type="molecule type" value="Genomic_DNA"/>
</dbReference>
<protein>
    <submittedName>
        <fullName evidence="9">Uncharacterized protein</fullName>
    </submittedName>
</protein>
<dbReference type="GO" id="GO:0016763">
    <property type="term" value="F:pentosyltransferase activity"/>
    <property type="evidence" value="ECO:0007669"/>
    <property type="project" value="TreeGrafter"/>
</dbReference>
<feature type="transmembrane region" description="Helical" evidence="8">
    <location>
        <begin position="267"/>
        <end position="289"/>
    </location>
</feature>
<comment type="caution">
    <text evidence="9">The sequence shown here is derived from an EMBL/GenBank/DDBJ whole genome shotgun (WGS) entry which is preliminary data.</text>
</comment>
<dbReference type="PATRIC" id="fig|1291734.4.peg.1992"/>
<evidence type="ECO:0000256" key="4">
    <source>
        <dbReference type="ARBA" id="ARBA00022679"/>
    </source>
</evidence>
<dbReference type="AlphaFoldDB" id="A0A0R1JVM6"/>
<dbReference type="OrthoDB" id="5056808at2"/>
<keyword evidence="4" id="KW-0808">Transferase</keyword>